<comment type="cofactor">
    <cofactor evidence="3">
        <name>Mg(2+)</name>
        <dbReference type="ChEBI" id="CHEBI:18420"/>
    </cofactor>
</comment>
<dbReference type="InterPro" id="IPR020550">
    <property type="entry name" value="Inositol_monophosphatase_CS"/>
</dbReference>
<protein>
    <submittedName>
        <fullName evidence="4">3'(2'),5'-bisphosphate nucleotidase CysQ</fullName>
    </submittedName>
</protein>
<dbReference type="Gene3D" id="3.40.190.80">
    <property type="match status" value="1"/>
</dbReference>
<keyword evidence="1 3" id="KW-0479">Metal-binding</keyword>
<accession>A0A431VYW1</accession>
<dbReference type="Gene3D" id="3.30.540.10">
    <property type="entry name" value="Fructose-1,6-Bisphosphatase, subunit A, domain 1"/>
    <property type="match status" value="1"/>
</dbReference>
<dbReference type="PANTHER" id="PTHR20854">
    <property type="entry name" value="INOSITOL MONOPHOSPHATASE"/>
    <property type="match status" value="1"/>
</dbReference>
<dbReference type="OrthoDB" id="9772456at2"/>
<feature type="binding site" evidence="3">
    <location>
        <position position="68"/>
    </location>
    <ligand>
        <name>Mg(2+)</name>
        <dbReference type="ChEBI" id="CHEBI:18420"/>
        <label>1</label>
        <note>catalytic</note>
    </ligand>
</feature>
<dbReference type="GO" id="GO:0046872">
    <property type="term" value="F:metal ion binding"/>
    <property type="evidence" value="ECO:0007669"/>
    <property type="project" value="UniProtKB-KW"/>
</dbReference>
<proteinExistence type="predicted"/>
<keyword evidence="2 3" id="KW-0460">Magnesium</keyword>
<organism evidence="4 5">
    <name type="scientific">Deinococcus radiophilus</name>
    <dbReference type="NCBI Taxonomy" id="32062"/>
    <lineage>
        <taxon>Bacteria</taxon>
        <taxon>Thermotogati</taxon>
        <taxon>Deinococcota</taxon>
        <taxon>Deinococci</taxon>
        <taxon>Deinococcales</taxon>
        <taxon>Deinococcaceae</taxon>
        <taxon>Deinococcus</taxon>
    </lineage>
</organism>
<gene>
    <name evidence="4" type="ORF">EJ104_05110</name>
</gene>
<keyword evidence="5" id="KW-1185">Reference proteome</keyword>
<dbReference type="PROSITE" id="PS00630">
    <property type="entry name" value="IMP_2"/>
    <property type="match status" value="1"/>
</dbReference>
<feature type="binding site" evidence="3">
    <location>
        <position position="88"/>
    </location>
    <ligand>
        <name>Mg(2+)</name>
        <dbReference type="ChEBI" id="CHEBI:18420"/>
        <label>1</label>
        <note>catalytic</note>
    </ligand>
</feature>
<name>A0A431VYW1_9DEIO</name>
<dbReference type="EMBL" id="RXPE01000007">
    <property type="protein sequence ID" value="RTR28296.1"/>
    <property type="molecule type" value="Genomic_DNA"/>
</dbReference>
<dbReference type="Proteomes" id="UP000277766">
    <property type="component" value="Unassembled WGS sequence"/>
</dbReference>
<feature type="binding site" evidence="3">
    <location>
        <position position="86"/>
    </location>
    <ligand>
        <name>Mg(2+)</name>
        <dbReference type="ChEBI" id="CHEBI:18420"/>
        <label>1</label>
        <note>catalytic</note>
    </ligand>
</feature>
<dbReference type="CDD" id="cd01638">
    <property type="entry name" value="CysQ"/>
    <property type="match status" value="1"/>
</dbReference>
<evidence type="ECO:0000256" key="3">
    <source>
        <dbReference type="PIRSR" id="PIRSR600760-2"/>
    </source>
</evidence>
<evidence type="ECO:0000313" key="4">
    <source>
        <dbReference type="EMBL" id="RTR28296.1"/>
    </source>
</evidence>
<dbReference type="SUPFAM" id="SSF56655">
    <property type="entry name" value="Carbohydrate phosphatase"/>
    <property type="match status" value="1"/>
</dbReference>
<dbReference type="GO" id="GO:0007165">
    <property type="term" value="P:signal transduction"/>
    <property type="evidence" value="ECO:0007669"/>
    <property type="project" value="TreeGrafter"/>
</dbReference>
<dbReference type="PANTHER" id="PTHR20854:SF4">
    <property type="entry name" value="INOSITOL-1-MONOPHOSPHATASE-RELATED"/>
    <property type="match status" value="1"/>
</dbReference>
<dbReference type="InterPro" id="IPR000760">
    <property type="entry name" value="Inositol_monophosphatase-like"/>
</dbReference>
<dbReference type="Pfam" id="PF00459">
    <property type="entry name" value="Inositol_P"/>
    <property type="match status" value="1"/>
</dbReference>
<feature type="binding site" evidence="3">
    <location>
        <position position="89"/>
    </location>
    <ligand>
        <name>Mg(2+)</name>
        <dbReference type="ChEBI" id="CHEBI:18420"/>
        <label>1</label>
        <note>catalytic</note>
    </ligand>
</feature>
<dbReference type="GO" id="GO:0008934">
    <property type="term" value="F:inositol monophosphate 1-phosphatase activity"/>
    <property type="evidence" value="ECO:0007669"/>
    <property type="project" value="TreeGrafter"/>
</dbReference>
<dbReference type="GO" id="GO:0046854">
    <property type="term" value="P:phosphatidylinositol phosphate biosynthetic process"/>
    <property type="evidence" value="ECO:0007669"/>
    <property type="project" value="InterPro"/>
</dbReference>
<reference evidence="4 5" key="1">
    <citation type="submission" date="2018-12" db="EMBL/GenBank/DDBJ databases">
        <title>Deinococcus radiophilus ATCC 27603 genome sequencing and assembly.</title>
        <authorList>
            <person name="Maclea K.S."/>
            <person name="Maynard C.R."/>
        </authorList>
    </citation>
    <scope>NUCLEOTIDE SEQUENCE [LARGE SCALE GENOMIC DNA]</scope>
    <source>
        <strain evidence="4 5">ATCC 27603</strain>
    </source>
</reference>
<dbReference type="AlphaFoldDB" id="A0A431VYW1"/>
<dbReference type="RefSeq" id="WP_126351688.1">
    <property type="nucleotide sequence ID" value="NZ_CP086380.1"/>
</dbReference>
<dbReference type="GO" id="GO:0006020">
    <property type="term" value="P:inositol metabolic process"/>
    <property type="evidence" value="ECO:0007669"/>
    <property type="project" value="TreeGrafter"/>
</dbReference>
<evidence type="ECO:0000256" key="1">
    <source>
        <dbReference type="ARBA" id="ARBA00022723"/>
    </source>
</evidence>
<feature type="binding site" evidence="3">
    <location>
        <position position="202"/>
    </location>
    <ligand>
        <name>Mg(2+)</name>
        <dbReference type="ChEBI" id="CHEBI:18420"/>
        <label>1</label>
        <note>catalytic</note>
    </ligand>
</feature>
<sequence length="324" mass="35066">MTMEHELDIAVRLAREAGAVTEAFRAQGFKVEHKTGADDPVTEGDRAASALLMRELARAFPGDGLLSEEEADAPERLSRSRTWLIDPIDGTKEYADGSPDHCVSLGLAVDGEPVLGVIYAPQTDELFAGAVGLGVTKNGERVTLRDHQPYVIATSVTETRRELRDLPLPGMRPSGSTALKLARIAAGEADATFTMSPRAEWDIAAGHALLRAQGGDLTRRNGQPVRYNQTRPYLEQGFVAGHPAALTWLRRELERLEIPSGVLCLDADAQGRRRHVRVTGGRELAWLVTGPGTDGPDTVLEAGGDAFHLERLTRDVRRGKDALG</sequence>
<dbReference type="PRINTS" id="PR00377">
    <property type="entry name" value="IMPHPHTASES"/>
</dbReference>
<comment type="caution">
    <text evidence="4">The sequence shown here is derived from an EMBL/GenBank/DDBJ whole genome shotgun (WGS) entry which is preliminary data.</text>
</comment>
<evidence type="ECO:0000313" key="5">
    <source>
        <dbReference type="Proteomes" id="UP000277766"/>
    </source>
</evidence>
<evidence type="ECO:0000256" key="2">
    <source>
        <dbReference type="ARBA" id="ARBA00022842"/>
    </source>
</evidence>